<dbReference type="AlphaFoldDB" id="A0AA36HDV1"/>
<comment type="caution">
    <text evidence="2">The sequence shown here is derived from an EMBL/GenBank/DDBJ whole genome shotgun (WGS) entry which is preliminary data.</text>
</comment>
<sequence>MSKIAKLLLFLISTCCYDSMEMHNSSSLPLRPSHRHLRTPRHEWSEKYRCEPLQIESSVAYAGLKNVEPNIAYYHGRSHGVVDCFTFSTKTLVMLGFGPGEIHLLGASLGGLGVEKYVKCRDLGSHSGWMTRDATRNEVNIQSVLCLEYI</sequence>
<keyword evidence="1" id="KW-0732">Signal</keyword>
<organism evidence="2 3">
    <name type="scientific">Cylicocyclus nassatus</name>
    <name type="common">Nematode worm</name>
    <dbReference type="NCBI Taxonomy" id="53992"/>
    <lineage>
        <taxon>Eukaryota</taxon>
        <taxon>Metazoa</taxon>
        <taxon>Ecdysozoa</taxon>
        <taxon>Nematoda</taxon>
        <taxon>Chromadorea</taxon>
        <taxon>Rhabditida</taxon>
        <taxon>Rhabditina</taxon>
        <taxon>Rhabditomorpha</taxon>
        <taxon>Strongyloidea</taxon>
        <taxon>Strongylidae</taxon>
        <taxon>Cylicocyclus</taxon>
    </lineage>
</organism>
<keyword evidence="3" id="KW-1185">Reference proteome</keyword>
<proteinExistence type="predicted"/>
<evidence type="ECO:0000313" key="2">
    <source>
        <dbReference type="EMBL" id="CAJ0608773.1"/>
    </source>
</evidence>
<name>A0AA36HDV1_CYLNA</name>
<accession>A0AA36HDV1</accession>
<feature type="signal peptide" evidence="1">
    <location>
        <begin position="1"/>
        <end position="16"/>
    </location>
</feature>
<evidence type="ECO:0000313" key="3">
    <source>
        <dbReference type="Proteomes" id="UP001176961"/>
    </source>
</evidence>
<evidence type="ECO:0000256" key="1">
    <source>
        <dbReference type="SAM" id="SignalP"/>
    </source>
</evidence>
<dbReference type="EMBL" id="CATQJL010000326">
    <property type="protein sequence ID" value="CAJ0608773.1"/>
    <property type="molecule type" value="Genomic_DNA"/>
</dbReference>
<reference evidence="2" key="1">
    <citation type="submission" date="2023-07" db="EMBL/GenBank/DDBJ databases">
        <authorList>
            <consortium name="CYATHOMIX"/>
        </authorList>
    </citation>
    <scope>NUCLEOTIDE SEQUENCE</scope>
    <source>
        <strain evidence="2">N/A</strain>
    </source>
</reference>
<gene>
    <name evidence="2" type="ORF">CYNAS_LOCUS20756</name>
</gene>
<dbReference type="Proteomes" id="UP001176961">
    <property type="component" value="Unassembled WGS sequence"/>
</dbReference>
<protein>
    <submittedName>
        <fullName evidence="2">Uncharacterized protein</fullName>
    </submittedName>
</protein>
<feature type="chain" id="PRO_5041409429" evidence="1">
    <location>
        <begin position="17"/>
        <end position="150"/>
    </location>
</feature>